<evidence type="ECO:0000313" key="1">
    <source>
        <dbReference type="EMBL" id="KAK2547134.1"/>
    </source>
</evidence>
<reference evidence="1" key="2">
    <citation type="journal article" date="2023" name="Science">
        <title>Genomic signatures of disease resistance in endangered staghorn corals.</title>
        <authorList>
            <person name="Vollmer S.V."/>
            <person name="Selwyn J.D."/>
            <person name="Despard B.A."/>
            <person name="Roesel C.L."/>
        </authorList>
    </citation>
    <scope>NUCLEOTIDE SEQUENCE</scope>
    <source>
        <strain evidence="1">K2</strain>
    </source>
</reference>
<dbReference type="EMBL" id="JARQWQ010000212">
    <property type="protein sequence ID" value="KAK2547134.1"/>
    <property type="molecule type" value="Genomic_DNA"/>
</dbReference>
<sequence>MPPRKGQKNRFPVNRFLAIKRNQDVQLACALVKDKEYVAKAKKIKRLESKASFSNNLKTRRQLLPTVLSDQGQIAIPGRSGRRRQNETLEAAKVLHGASSENMSPAYEGLAAVLNSKASVTELFNIIKKCKKVRDKAIPMLVKGEIKNFENSLVNFVRSVNILYKDGIQRKDKLDWFGEREGTFKVAIGGDGARFGKDDQALAWLVSFLNCGKRVCSSGENFLLFGANCSEDCEPVSRYVTMLEEVVLSFKFELLPNDMKYLAFLAGELSISASYFSPFADVKKDDINSVQGTFGQLSQNKWHPWKYSDRIRVAAAVEKKKVETGVPPLVGNFIDKAKAEPLHLKNNAWQQWNSFVLKYALSHTDVRNCDTVFEVPTDSCFGKYYHCIRFMVKATRLAKKIRKWFADDRTRNRQLEYRFTGKESRLFCHNFMSIVEGVTMDDDQQSHTFKLHVFAYTGINLRDAVALFSRVTISSEQIQSLSEICSNFFRATSLFLSPTPTSWTIDHIVPAHARQIHQSLGMGLGVNTMEGREAKHIALAKFTRNTQFSNRWLQVFRHEHVSLVWLRENGCDEIVHKETSGVYIPKRCYSDQFCHCGQPKQAHDEKCTFCSAQLRRVVSECVIQRKITNDARAVYN</sequence>
<accession>A0AAD9PQF3</accession>
<comment type="caution">
    <text evidence="1">The sequence shown here is derived from an EMBL/GenBank/DDBJ whole genome shotgun (WGS) entry which is preliminary data.</text>
</comment>
<keyword evidence="2" id="KW-1185">Reference proteome</keyword>
<evidence type="ECO:0000313" key="2">
    <source>
        <dbReference type="Proteomes" id="UP001249851"/>
    </source>
</evidence>
<dbReference type="Proteomes" id="UP001249851">
    <property type="component" value="Unassembled WGS sequence"/>
</dbReference>
<reference evidence="1" key="1">
    <citation type="journal article" date="2023" name="G3 (Bethesda)">
        <title>Whole genome assembly and annotation of the endangered Caribbean coral Acropora cervicornis.</title>
        <authorList>
            <person name="Selwyn J.D."/>
            <person name="Vollmer S.V."/>
        </authorList>
    </citation>
    <scope>NUCLEOTIDE SEQUENCE</scope>
    <source>
        <strain evidence="1">K2</strain>
    </source>
</reference>
<organism evidence="1 2">
    <name type="scientific">Acropora cervicornis</name>
    <name type="common">Staghorn coral</name>
    <dbReference type="NCBI Taxonomy" id="6130"/>
    <lineage>
        <taxon>Eukaryota</taxon>
        <taxon>Metazoa</taxon>
        <taxon>Cnidaria</taxon>
        <taxon>Anthozoa</taxon>
        <taxon>Hexacorallia</taxon>
        <taxon>Scleractinia</taxon>
        <taxon>Astrocoeniina</taxon>
        <taxon>Acroporidae</taxon>
        <taxon>Acropora</taxon>
    </lineage>
</organism>
<gene>
    <name evidence="1" type="ORF">P5673_033100</name>
</gene>
<dbReference type="AlphaFoldDB" id="A0AAD9PQF3"/>
<proteinExistence type="predicted"/>
<protein>
    <submittedName>
        <fullName evidence="1">Uncharacterized protein</fullName>
    </submittedName>
</protein>
<name>A0AAD9PQF3_ACRCE</name>